<proteinExistence type="predicted"/>
<dbReference type="InterPro" id="IPR010897">
    <property type="entry name" value="Spore_II_P"/>
</dbReference>
<accession>A0A9X3LBX6</accession>
<dbReference type="EMBL" id="JAMKBI010000014">
    <property type="protein sequence ID" value="MCZ8534925.1"/>
    <property type="molecule type" value="Genomic_DNA"/>
</dbReference>
<organism evidence="1 2">
    <name type="scientific">Psychrobacillus psychrodurans</name>
    <dbReference type="NCBI Taxonomy" id="126157"/>
    <lineage>
        <taxon>Bacteria</taxon>
        <taxon>Bacillati</taxon>
        <taxon>Bacillota</taxon>
        <taxon>Bacilli</taxon>
        <taxon>Bacillales</taxon>
        <taxon>Bacillaceae</taxon>
        <taxon>Psychrobacillus</taxon>
    </lineage>
</organism>
<protein>
    <submittedName>
        <fullName evidence="1">Stage II sporulation protein P</fullName>
    </submittedName>
</protein>
<dbReference type="Proteomes" id="UP001152172">
    <property type="component" value="Unassembled WGS sequence"/>
</dbReference>
<comment type="caution">
    <text evidence="1">The sequence shown here is derived from an EMBL/GenBank/DDBJ whole genome shotgun (WGS) entry which is preliminary data.</text>
</comment>
<dbReference type="Pfam" id="PF07454">
    <property type="entry name" value="SpoIIP"/>
    <property type="match status" value="1"/>
</dbReference>
<dbReference type="RefSeq" id="WP_241596533.1">
    <property type="nucleotide sequence ID" value="NZ_JAKXDZ010000003.1"/>
</dbReference>
<sequence>MAKSLKNVVSILLLLFLAPIIIATVQTPLFPQQKQQTATKEVTPKEESTTAVVYAAQLETKTAAPEILEPKKAFVYFTHSQEAYKPILAAKGEKIATYHSENNITSFQEQITAQFAVHQLETDILGPESTGDAKQYDSIRPFVQQAIGQKEYDIILDIHRDSAKANVTTLINGEERYAKFIFVIGREHPNYKWNEQLAQNLSDQLNKLVPGISRGILPREGKGVDGVYNQDLSKILLNVELGGIDNNEQELNRSIAVLAKAISNMLNEDLPI</sequence>
<dbReference type="AlphaFoldDB" id="A0A9X3LBX6"/>
<evidence type="ECO:0000313" key="1">
    <source>
        <dbReference type="EMBL" id="MCZ8534925.1"/>
    </source>
</evidence>
<evidence type="ECO:0000313" key="2">
    <source>
        <dbReference type="Proteomes" id="UP001152172"/>
    </source>
</evidence>
<keyword evidence="2" id="KW-1185">Reference proteome</keyword>
<name>A0A9X3LBX6_9BACI</name>
<dbReference type="NCBIfam" id="TIGR02867">
    <property type="entry name" value="spore_II_P"/>
    <property type="match status" value="1"/>
</dbReference>
<reference evidence="1" key="1">
    <citation type="submission" date="2022-05" db="EMBL/GenBank/DDBJ databases">
        <authorList>
            <person name="Colautti A."/>
            <person name="Iacumin L."/>
        </authorList>
    </citation>
    <scope>NUCLEOTIDE SEQUENCE</scope>
    <source>
        <strain evidence="1">DSM 30747</strain>
    </source>
</reference>
<gene>
    <name evidence="1" type="ORF">M9R61_16590</name>
</gene>